<protein>
    <submittedName>
        <fullName evidence="2">Uncharacterized protein</fullName>
    </submittedName>
</protein>
<dbReference type="AlphaFoldDB" id="A0A9W7J589"/>
<dbReference type="EMBL" id="BSYR01000051">
    <property type="protein sequence ID" value="GMJ08388.1"/>
    <property type="molecule type" value="Genomic_DNA"/>
</dbReference>
<feature type="region of interest" description="Disordered" evidence="1">
    <location>
        <begin position="77"/>
        <end position="99"/>
    </location>
</feature>
<reference evidence="2" key="1">
    <citation type="submission" date="2023-05" db="EMBL/GenBank/DDBJ databases">
        <title>Genome and transcriptome analyses reveal genes involved in the formation of fine ridges on petal epidermal cells in Hibiscus trionum.</title>
        <authorList>
            <person name="Koshimizu S."/>
            <person name="Masuda S."/>
            <person name="Ishii T."/>
            <person name="Shirasu K."/>
            <person name="Hoshino A."/>
            <person name="Arita M."/>
        </authorList>
    </citation>
    <scope>NUCLEOTIDE SEQUENCE</scope>
    <source>
        <strain evidence="2">Hamamatsu line</strain>
    </source>
</reference>
<keyword evidence="3" id="KW-1185">Reference proteome</keyword>
<evidence type="ECO:0000313" key="2">
    <source>
        <dbReference type="EMBL" id="GMJ08388.1"/>
    </source>
</evidence>
<comment type="caution">
    <text evidence="2">The sequence shown here is derived from an EMBL/GenBank/DDBJ whole genome shotgun (WGS) entry which is preliminary data.</text>
</comment>
<name>A0A9W7J589_HIBTR</name>
<dbReference type="OrthoDB" id="2015242at2759"/>
<dbReference type="Proteomes" id="UP001165190">
    <property type="component" value="Unassembled WGS sequence"/>
</dbReference>
<accession>A0A9W7J589</accession>
<sequence length="113" mass="12387">MLVTVVPEFVTTSSFALVKFQRNPAAHTTGNLLGAKEIHGAAKIGTKVMRVKAMFGSFKTGGVGVLERPIFDQSQFDPSTQVFEGGDIDNSTERKDTDNRDNYRVLLVDDSLH</sequence>
<evidence type="ECO:0000256" key="1">
    <source>
        <dbReference type="SAM" id="MobiDB-lite"/>
    </source>
</evidence>
<gene>
    <name evidence="2" type="ORF">HRI_004508000</name>
</gene>
<proteinExistence type="predicted"/>
<organism evidence="2 3">
    <name type="scientific">Hibiscus trionum</name>
    <name type="common">Flower of an hour</name>
    <dbReference type="NCBI Taxonomy" id="183268"/>
    <lineage>
        <taxon>Eukaryota</taxon>
        <taxon>Viridiplantae</taxon>
        <taxon>Streptophyta</taxon>
        <taxon>Embryophyta</taxon>
        <taxon>Tracheophyta</taxon>
        <taxon>Spermatophyta</taxon>
        <taxon>Magnoliopsida</taxon>
        <taxon>eudicotyledons</taxon>
        <taxon>Gunneridae</taxon>
        <taxon>Pentapetalae</taxon>
        <taxon>rosids</taxon>
        <taxon>malvids</taxon>
        <taxon>Malvales</taxon>
        <taxon>Malvaceae</taxon>
        <taxon>Malvoideae</taxon>
        <taxon>Hibiscus</taxon>
    </lineage>
</organism>
<evidence type="ECO:0000313" key="3">
    <source>
        <dbReference type="Proteomes" id="UP001165190"/>
    </source>
</evidence>